<keyword evidence="2" id="KW-0808">Transferase</keyword>
<dbReference type="PANTHER" id="PTHR13943">
    <property type="entry name" value="HRAS-LIKE SUPPRESSOR - RELATED"/>
    <property type="match status" value="1"/>
</dbReference>
<evidence type="ECO:0000256" key="5">
    <source>
        <dbReference type="SAM" id="SignalP"/>
    </source>
</evidence>
<dbReference type="Pfam" id="PF04970">
    <property type="entry name" value="LRAT"/>
    <property type="match status" value="1"/>
</dbReference>
<dbReference type="PANTHER" id="PTHR13943:SF77">
    <property type="entry name" value="LRAT DOMAIN-CONTAINING PROTEIN"/>
    <property type="match status" value="1"/>
</dbReference>
<accession>A0A914WDV0</accession>
<dbReference type="Gene3D" id="3.90.1720.10">
    <property type="entry name" value="endopeptidase domain like (from Nostoc punctiforme)"/>
    <property type="match status" value="1"/>
</dbReference>
<proteinExistence type="inferred from homology"/>
<keyword evidence="7" id="KW-1185">Reference proteome</keyword>
<dbReference type="Proteomes" id="UP000887566">
    <property type="component" value="Unplaced"/>
</dbReference>
<dbReference type="GO" id="GO:0005737">
    <property type="term" value="C:cytoplasm"/>
    <property type="evidence" value="ECO:0007669"/>
    <property type="project" value="TreeGrafter"/>
</dbReference>
<dbReference type="GO" id="GO:0004623">
    <property type="term" value="F:phospholipase A2 activity"/>
    <property type="evidence" value="ECO:0007669"/>
    <property type="project" value="TreeGrafter"/>
</dbReference>
<evidence type="ECO:0000256" key="2">
    <source>
        <dbReference type="ARBA" id="ARBA00022679"/>
    </source>
</evidence>
<keyword evidence="3" id="KW-0378">Hydrolase</keyword>
<dbReference type="WBParaSite" id="PSAMB.scaffold3838size16695.g22683.t1">
    <property type="protein sequence ID" value="PSAMB.scaffold3838size16695.g22683.t1"/>
    <property type="gene ID" value="PSAMB.scaffold3838size16695.g22683"/>
</dbReference>
<dbReference type="GO" id="GO:0008970">
    <property type="term" value="F:phospholipase A1 activity"/>
    <property type="evidence" value="ECO:0007669"/>
    <property type="project" value="TreeGrafter"/>
</dbReference>
<feature type="signal peptide" evidence="5">
    <location>
        <begin position="1"/>
        <end position="19"/>
    </location>
</feature>
<dbReference type="AlphaFoldDB" id="A0A914WDV0"/>
<dbReference type="PROSITE" id="PS51934">
    <property type="entry name" value="LRAT"/>
    <property type="match status" value="1"/>
</dbReference>
<keyword evidence="5" id="KW-0732">Signal</keyword>
<evidence type="ECO:0000256" key="1">
    <source>
        <dbReference type="ARBA" id="ARBA00007824"/>
    </source>
</evidence>
<keyword evidence="4" id="KW-0443">Lipid metabolism</keyword>
<evidence type="ECO:0000256" key="3">
    <source>
        <dbReference type="ARBA" id="ARBA00022801"/>
    </source>
</evidence>
<sequence>MAFMLVVISIAICCATTLARCDHDQCERAFLSKWANTSVKMEYEKLIESLVVGDLIECKTMENSKFINVLGYEMYHWKLVTQINEGDVYVHHVIGQNLNEMSVKKERLVATVRNYEKCRRNNRMDIQWTSRDPTEMLKCVNCMAGQWKYNLLSRNCEHFVNLCRYWKFESSQISKLSAPEKVLVVASLTAMSASSMSVVASSKVSGMAKGAYTSALNWNGGQPKSQFAKSLADFVSVAQANCIVS</sequence>
<feature type="domain" description="LRAT" evidence="6">
    <location>
        <begin position="55"/>
        <end position="172"/>
    </location>
</feature>
<dbReference type="GO" id="GO:0070292">
    <property type="term" value="P:N-acylphosphatidylethanolamine metabolic process"/>
    <property type="evidence" value="ECO:0007669"/>
    <property type="project" value="TreeGrafter"/>
</dbReference>
<evidence type="ECO:0000313" key="7">
    <source>
        <dbReference type="Proteomes" id="UP000887566"/>
    </source>
</evidence>
<comment type="similarity">
    <text evidence="1">Belongs to the H-rev107 family.</text>
</comment>
<feature type="chain" id="PRO_5037387009" evidence="5">
    <location>
        <begin position="20"/>
        <end position="245"/>
    </location>
</feature>
<dbReference type="InterPro" id="IPR007053">
    <property type="entry name" value="LRAT_dom"/>
</dbReference>
<evidence type="ECO:0000259" key="6">
    <source>
        <dbReference type="PROSITE" id="PS51934"/>
    </source>
</evidence>
<name>A0A914WDV0_9BILA</name>
<evidence type="ECO:0000256" key="4">
    <source>
        <dbReference type="ARBA" id="ARBA00023098"/>
    </source>
</evidence>
<reference evidence="8" key="1">
    <citation type="submission" date="2022-11" db="UniProtKB">
        <authorList>
            <consortium name="WormBaseParasite"/>
        </authorList>
    </citation>
    <scope>IDENTIFICATION</scope>
</reference>
<dbReference type="InterPro" id="IPR051496">
    <property type="entry name" value="H-rev107_PLA/AT"/>
</dbReference>
<dbReference type="GO" id="GO:0016410">
    <property type="term" value="F:N-acyltransferase activity"/>
    <property type="evidence" value="ECO:0007669"/>
    <property type="project" value="TreeGrafter"/>
</dbReference>
<evidence type="ECO:0000313" key="8">
    <source>
        <dbReference type="WBParaSite" id="PSAMB.scaffold3838size16695.g22683.t1"/>
    </source>
</evidence>
<organism evidence="7 8">
    <name type="scientific">Plectus sambesii</name>
    <dbReference type="NCBI Taxonomy" id="2011161"/>
    <lineage>
        <taxon>Eukaryota</taxon>
        <taxon>Metazoa</taxon>
        <taxon>Ecdysozoa</taxon>
        <taxon>Nematoda</taxon>
        <taxon>Chromadorea</taxon>
        <taxon>Plectida</taxon>
        <taxon>Plectina</taxon>
        <taxon>Plectoidea</taxon>
        <taxon>Plectidae</taxon>
        <taxon>Plectus</taxon>
    </lineage>
</organism>
<protein>
    <submittedName>
        <fullName evidence="8">LRAT domain-containing protein</fullName>
    </submittedName>
</protein>